<name>A0ABD2CLY7_VESMC</name>
<sequence>MRSLEKCGQFPSLCLCGVCIIGYTISEYDIYNLTLKSDYLFYNFEDQITINMVILLENSIIMNNVMEYCRTRYDIK</sequence>
<organism evidence="1 2">
    <name type="scientific">Vespula maculifrons</name>
    <name type="common">Eastern yellow jacket</name>
    <name type="synonym">Wasp</name>
    <dbReference type="NCBI Taxonomy" id="7453"/>
    <lineage>
        <taxon>Eukaryota</taxon>
        <taxon>Metazoa</taxon>
        <taxon>Ecdysozoa</taxon>
        <taxon>Arthropoda</taxon>
        <taxon>Hexapoda</taxon>
        <taxon>Insecta</taxon>
        <taxon>Pterygota</taxon>
        <taxon>Neoptera</taxon>
        <taxon>Endopterygota</taxon>
        <taxon>Hymenoptera</taxon>
        <taxon>Apocrita</taxon>
        <taxon>Aculeata</taxon>
        <taxon>Vespoidea</taxon>
        <taxon>Vespidae</taxon>
        <taxon>Vespinae</taxon>
        <taxon>Vespula</taxon>
    </lineage>
</organism>
<accession>A0ABD2CLY7</accession>
<protein>
    <submittedName>
        <fullName evidence="1">Uncharacterized protein</fullName>
    </submittedName>
</protein>
<proteinExistence type="predicted"/>
<evidence type="ECO:0000313" key="2">
    <source>
        <dbReference type="Proteomes" id="UP001607303"/>
    </source>
</evidence>
<reference evidence="1 2" key="1">
    <citation type="journal article" date="2024" name="Ann. Entomol. Soc. Am.">
        <title>Genomic analyses of the southern and eastern yellowjacket wasps (Hymenoptera: Vespidae) reveal evolutionary signatures of social life.</title>
        <authorList>
            <person name="Catto M.A."/>
            <person name="Caine P.B."/>
            <person name="Orr S.E."/>
            <person name="Hunt B.G."/>
            <person name="Goodisman M.A.D."/>
        </authorList>
    </citation>
    <scope>NUCLEOTIDE SEQUENCE [LARGE SCALE GENOMIC DNA]</scope>
    <source>
        <strain evidence="1">232</strain>
        <tissue evidence="1">Head and thorax</tissue>
    </source>
</reference>
<dbReference type="AlphaFoldDB" id="A0ABD2CLY7"/>
<dbReference type="Proteomes" id="UP001607303">
    <property type="component" value="Unassembled WGS sequence"/>
</dbReference>
<dbReference type="EMBL" id="JAYRBN010000038">
    <property type="protein sequence ID" value="KAL2746026.1"/>
    <property type="molecule type" value="Genomic_DNA"/>
</dbReference>
<keyword evidence="2" id="KW-1185">Reference proteome</keyword>
<evidence type="ECO:0000313" key="1">
    <source>
        <dbReference type="EMBL" id="KAL2746026.1"/>
    </source>
</evidence>
<gene>
    <name evidence="1" type="ORF">V1477_005683</name>
</gene>
<comment type="caution">
    <text evidence="1">The sequence shown here is derived from an EMBL/GenBank/DDBJ whole genome shotgun (WGS) entry which is preliminary data.</text>
</comment>